<dbReference type="PANTHER" id="PTHR30283:SF4">
    <property type="entry name" value="PEROXIDE STRESS RESISTANCE PROTEIN YAAA"/>
    <property type="match status" value="1"/>
</dbReference>
<dbReference type="InterPro" id="IPR005583">
    <property type="entry name" value="YaaA"/>
</dbReference>
<evidence type="ECO:0000313" key="2">
    <source>
        <dbReference type="EMBL" id="SEM91798.1"/>
    </source>
</evidence>
<evidence type="ECO:0000313" key="3">
    <source>
        <dbReference type="Proteomes" id="UP000183002"/>
    </source>
</evidence>
<dbReference type="Pfam" id="PF03883">
    <property type="entry name" value="H2O2_YaaD"/>
    <property type="match status" value="1"/>
</dbReference>
<dbReference type="Proteomes" id="UP000183002">
    <property type="component" value="Unassembled WGS sequence"/>
</dbReference>
<protein>
    <recommendedName>
        <fullName evidence="1">UPF0246 protein SAMN05216227_1004116</fullName>
    </recommendedName>
</protein>
<name>A0A1H8CC20_9RHOB</name>
<sequence>MLTVISPAKRLDDAAALPAGLAATKPQFGAQARELATVARDLTAADLRKLMHISQPLADLNVTRFAEFSDAPTKPAALFFAGDTYAGLEAKTLDPDTLRWAQDHLRILSGLYGLLRPLDEIAAYRLEMGSKMENPCGPDLYAYWRATLAPAINEIAKTTRARALINCASVEYFGAVDTSALTIPVITPTFLEEKNGEAKIVSFYAKKARGAMARFIAENRLTDPKDLQGFTTGGYAYDLARSTDTTPVFRRTAP</sequence>
<organism evidence="2 3">
    <name type="scientific">Pseudorhodobacter antarcticus</name>
    <dbReference type="NCBI Taxonomy" id="1077947"/>
    <lineage>
        <taxon>Bacteria</taxon>
        <taxon>Pseudomonadati</taxon>
        <taxon>Pseudomonadota</taxon>
        <taxon>Alphaproteobacteria</taxon>
        <taxon>Rhodobacterales</taxon>
        <taxon>Paracoccaceae</taxon>
        <taxon>Pseudorhodobacter</taxon>
    </lineage>
</organism>
<dbReference type="OrthoDB" id="9777133at2"/>
<dbReference type="RefSeq" id="WP_050517981.1">
    <property type="nucleotide sequence ID" value="NZ_FOCO01000004.1"/>
</dbReference>
<comment type="similarity">
    <text evidence="1">Belongs to the UPF0246 family.</text>
</comment>
<dbReference type="EMBL" id="FOCO01000004">
    <property type="protein sequence ID" value="SEM91798.1"/>
    <property type="molecule type" value="Genomic_DNA"/>
</dbReference>
<dbReference type="PANTHER" id="PTHR30283">
    <property type="entry name" value="PEROXIDE STRESS RESPONSE PROTEIN YAAA"/>
    <property type="match status" value="1"/>
</dbReference>
<dbReference type="HAMAP" id="MF_00652">
    <property type="entry name" value="UPF0246"/>
    <property type="match status" value="1"/>
</dbReference>
<evidence type="ECO:0000256" key="1">
    <source>
        <dbReference type="HAMAP-Rule" id="MF_00652"/>
    </source>
</evidence>
<dbReference type="AlphaFoldDB" id="A0A1H8CC20"/>
<accession>A0A1H8CC20</accession>
<dbReference type="GO" id="GO:0005829">
    <property type="term" value="C:cytosol"/>
    <property type="evidence" value="ECO:0007669"/>
    <property type="project" value="TreeGrafter"/>
</dbReference>
<reference evidence="2 3" key="1">
    <citation type="submission" date="2016-10" db="EMBL/GenBank/DDBJ databases">
        <authorList>
            <person name="de Groot N.N."/>
        </authorList>
    </citation>
    <scope>NUCLEOTIDE SEQUENCE [LARGE SCALE GENOMIC DNA]</scope>
    <source>
        <strain evidence="2 3">CGMCC 1.10836</strain>
    </source>
</reference>
<dbReference type="GO" id="GO:0033194">
    <property type="term" value="P:response to hydroperoxide"/>
    <property type="evidence" value="ECO:0007669"/>
    <property type="project" value="TreeGrafter"/>
</dbReference>
<gene>
    <name evidence="2" type="ORF">SAMN05216227_1004116</name>
</gene>
<dbReference type="NCBIfam" id="NF002542">
    <property type="entry name" value="PRK02101.1-3"/>
    <property type="match status" value="1"/>
</dbReference>
<proteinExistence type="inferred from homology"/>
<keyword evidence="3" id="KW-1185">Reference proteome</keyword>
<dbReference type="STRING" id="1077947.SAMN05216227_1004116"/>